<organism evidence="2 3">
    <name type="scientific">Cryptolaemus montrouzieri</name>
    <dbReference type="NCBI Taxonomy" id="559131"/>
    <lineage>
        <taxon>Eukaryota</taxon>
        <taxon>Metazoa</taxon>
        <taxon>Ecdysozoa</taxon>
        <taxon>Arthropoda</taxon>
        <taxon>Hexapoda</taxon>
        <taxon>Insecta</taxon>
        <taxon>Pterygota</taxon>
        <taxon>Neoptera</taxon>
        <taxon>Endopterygota</taxon>
        <taxon>Coleoptera</taxon>
        <taxon>Polyphaga</taxon>
        <taxon>Cucujiformia</taxon>
        <taxon>Coccinelloidea</taxon>
        <taxon>Coccinellidae</taxon>
        <taxon>Scymninae</taxon>
        <taxon>Scymnini</taxon>
        <taxon>Cryptolaemus</taxon>
    </lineage>
</organism>
<comment type="caution">
    <text evidence="2">The sequence shown here is derived from an EMBL/GenBank/DDBJ whole genome shotgun (WGS) entry which is preliminary data.</text>
</comment>
<name>A0ABD2P335_9CUCU</name>
<proteinExistence type="predicted"/>
<dbReference type="InterPro" id="IPR006629">
    <property type="entry name" value="LITAF"/>
</dbReference>
<evidence type="ECO:0000313" key="2">
    <source>
        <dbReference type="EMBL" id="KAL3285355.1"/>
    </source>
</evidence>
<keyword evidence="3" id="KW-1185">Reference proteome</keyword>
<dbReference type="EMBL" id="JABFTP020000165">
    <property type="protein sequence ID" value="KAL3285355.1"/>
    <property type="molecule type" value="Genomic_DNA"/>
</dbReference>
<protein>
    <recommendedName>
        <fullName evidence="1">LITAF domain-containing protein</fullName>
    </recommendedName>
</protein>
<evidence type="ECO:0000259" key="1">
    <source>
        <dbReference type="Pfam" id="PF10601"/>
    </source>
</evidence>
<feature type="domain" description="LITAF" evidence="1">
    <location>
        <begin position="98"/>
        <end position="163"/>
    </location>
</feature>
<dbReference type="Pfam" id="PF10601">
    <property type="entry name" value="zf-LITAF-like"/>
    <property type="match status" value="1"/>
</dbReference>
<gene>
    <name evidence="2" type="ORF">HHI36_019463</name>
</gene>
<dbReference type="AlphaFoldDB" id="A0ABD2P335"/>
<evidence type="ECO:0000313" key="3">
    <source>
        <dbReference type="Proteomes" id="UP001516400"/>
    </source>
</evidence>
<reference evidence="2 3" key="1">
    <citation type="journal article" date="2021" name="BMC Biol.">
        <title>Horizontally acquired antibacterial genes associated with adaptive radiation of ladybird beetles.</title>
        <authorList>
            <person name="Li H.S."/>
            <person name="Tang X.F."/>
            <person name="Huang Y.H."/>
            <person name="Xu Z.Y."/>
            <person name="Chen M.L."/>
            <person name="Du X.Y."/>
            <person name="Qiu B.Y."/>
            <person name="Chen P.T."/>
            <person name="Zhang W."/>
            <person name="Slipinski A."/>
            <person name="Escalona H.E."/>
            <person name="Waterhouse R.M."/>
            <person name="Zwick A."/>
            <person name="Pang H."/>
        </authorList>
    </citation>
    <scope>NUCLEOTIDE SEQUENCE [LARGE SCALE GENOMIC DNA]</scope>
    <source>
        <strain evidence="2">SYSU2018</strain>
    </source>
</reference>
<dbReference type="Proteomes" id="UP001516400">
    <property type="component" value="Unassembled WGS sequence"/>
</dbReference>
<sequence>MLDYGNPNCGLLPSCQNLRCDVCGETFPYDPTCVGELGQHSCKVHWLHKIGHFVQENVKCEAPMAIQWIANAKVNVKRLKQENFIDLYKTTMETWHDGPTLLRCCECGYAGAPYIRKQKNKVASTRFGQYLLMACWPICFAPMMSRNEISLYCKKCGAFFGCYDIDTGCLIQSCSP</sequence>
<accession>A0ABD2P335</accession>